<name>A0A9P6CHY8_9AGAR</name>
<dbReference type="OrthoDB" id="3265815at2759"/>
<evidence type="ECO:0000256" key="1">
    <source>
        <dbReference type="SAM" id="MobiDB-lite"/>
    </source>
</evidence>
<evidence type="ECO:0008006" key="4">
    <source>
        <dbReference type="Google" id="ProtNLM"/>
    </source>
</evidence>
<reference evidence="2" key="1">
    <citation type="submission" date="2020-11" db="EMBL/GenBank/DDBJ databases">
        <authorList>
            <consortium name="DOE Joint Genome Institute"/>
            <person name="Ahrendt S."/>
            <person name="Riley R."/>
            <person name="Andreopoulos W."/>
            <person name="Labutti K."/>
            <person name="Pangilinan J."/>
            <person name="Ruiz-Duenas F.J."/>
            <person name="Barrasa J.M."/>
            <person name="Sanchez-Garcia M."/>
            <person name="Camarero S."/>
            <person name="Miyauchi S."/>
            <person name="Serrano A."/>
            <person name="Linde D."/>
            <person name="Babiker R."/>
            <person name="Drula E."/>
            <person name="Ayuso-Fernandez I."/>
            <person name="Pacheco R."/>
            <person name="Padilla G."/>
            <person name="Ferreira P."/>
            <person name="Barriuso J."/>
            <person name="Kellner H."/>
            <person name="Castanera R."/>
            <person name="Alfaro M."/>
            <person name="Ramirez L."/>
            <person name="Pisabarro A.G."/>
            <person name="Kuo A."/>
            <person name="Tritt A."/>
            <person name="Lipzen A."/>
            <person name="He G."/>
            <person name="Yan M."/>
            <person name="Ng V."/>
            <person name="Cullen D."/>
            <person name="Martin F."/>
            <person name="Rosso M.-N."/>
            <person name="Henrissat B."/>
            <person name="Hibbett D."/>
            <person name="Martinez A.T."/>
            <person name="Grigoriev I.V."/>
        </authorList>
    </citation>
    <scope>NUCLEOTIDE SEQUENCE</scope>
    <source>
        <strain evidence="2">CBS 247.69</strain>
    </source>
</reference>
<feature type="region of interest" description="Disordered" evidence="1">
    <location>
        <begin position="1"/>
        <end position="25"/>
    </location>
</feature>
<evidence type="ECO:0000313" key="2">
    <source>
        <dbReference type="EMBL" id="KAF9462790.1"/>
    </source>
</evidence>
<gene>
    <name evidence="2" type="ORF">BDZ94DRAFT_1260354</name>
</gene>
<sequence>MIPSSQGPTTLSLPDRLTPPDDTPQSSVVVSVSTAFYPGAHSPLENLIFSSQDSVYFYVHSSIFSGDAKYAFRPILSAPLSDPRYEVNMVHIHETSEILNIIFHAIYNMSCLKNSPSFGTIVTAIERMQFYEIGPKEYMAPSTPLHELLLHHMPRHPLEVYTLAAHYDLYDIARATSAHLLSLSLSSISDEMAIRMGPVYLKRLLNLHGNRTSALKYAVMIPPMLHPPTDSCTYNDQGKLSRAWVLVAAYLVWDSQPSLSVYSLEAAFRPLQDELSCPQCQDILARRVREAAQEWAGVKYTI</sequence>
<protein>
    <recommendedName>
        <fullName evidence="4">BTB domain-containing protein</fullName>
    </recommendedName>
</protein>
<evidence type="ECO:0000313" key="3">
    <source>
        <dbReference type="Proteomes" id="UP000807353"/>
    </source>
</evidence>
<dbReference type="EMBL" id="MU150268">
    <property type="protein sequence ID" value="KAF9462790.1"/>
    <property type="molecule type" value="Genomic_DNA"/>
</dbReference>
<accession>A0A9P6CHY8</accession>
<organism evidence="2 3">
    <name type="scientific">Collybia nuda</name>
    <dbReference type="NCBI Taxonomy" id="64659"/>
    <lineage>
        <taxon>Eukaryota</taxon>
        <taxon>Fungi</taxon>
        <taxon>Dikarya</taxon>
        <taxon>Basidiomycota</taxon>
        <taxon>Agaricomycotina</taxon>
        <taxon>Agaricomycetes</taxon>
        <taxon>Agaricomycetidae</taxon>
        <taxon>Agaricales</taxon>
        <taxon>Tricholomatineae</taxon>
        <taxon>Clitocybaceae</taxon>
        <taxon>Collybia</taxon>
    </lineage>
</organism>
<keyword evidence="3" id="KW-1185">Reference proteome</keyword>
<dbReference type="AlphaFoldDB" id="A0A9P6CHY8"/>
<dbReference type="Proteomes" id="UP000807353">
    <property type="component" value="Unassembled WGS sequence"/>
</dbReference>
<comment type="caution">
    <text evidence="2">The sequence shown here is derived from an EMBL/GenBank/DDBJ whole genome shotgun (WGS) entry which is preliminary data.</text>
</comment>
<proteinExistence type="predicted"/>